<sequence>MEIARCAGWGFIPPKECYALDKILAHMSSAWDKWGSDVCRQPKRAYASATSASDDSEVRIALWFEKLNTAPCDISRGVGVEGVTPAQHGSRSSATLPVLPFSLPSPQAFTILHPYMYTHRLDAALAGLLPLLPAFLETLAPGPSTDAPHARVSAALSSRSAIHALAAHLAASAGGSLSALMAHARHVKELWQDMVALGLYDAELWDALDLAWEVVLAALNLAAAQ</sequence>
<dbReference type="EMBL" id="JARKIF010000019">
    <property type="protein sequence ID" value="KAJ7618611.1"/>
    <property type="molecule type" value="Genomic_DNA"/>
</dbReference>
<name>A0AAD7BEK2_9AGAR</name>
<dbReference type="AlphaFoldDB" id="A0AAD7BEK2"/>
<gene>
    <name evidence="1" type="ORF">FB45DRAFT_1033806</name>
</gene>
<proteinExistence type="predicted"/>
<evidence type="ECO:0000313" key="1">
    <source>
        <dbReference type="EMBL" id="KAJ7618611.1"/>
    </source>
</evidence>
<reference evidence="1" key="1">
    <citation type="submission" date="2023-03" db="EMBL/GenBank/DDBJ databases">
        <title>Massive genome expansion in bonnet fungi (Mycena s.s.) driven by repeated elements and novel gene families across ecological guilds.</title>
        <authorList>
            <consortium name="Lawrence Berkeley National Laboratory"/>
            <person name="Harder C.B."/>
            <person name="Miyauchi S."/>
            <person name="Viragh M."/>
            <person name="Kuo A."/>
            <person name="Thoen E."/>
            <person name="Andreopoulos B."/>
            <person name="Lu D."/>
            <person name="Skrede I."/>
            <person name="Drula E."/>
            <person name="Henrissat B."/>
            <person name="Morin E."/>
            <person name="Kohler A."/>
            <person name="Barry K."/>
            <person name="LaButti K."/>
            <person name="Morin E."/>
            <person name="Salamov A."/>
            <person name="Lipzen A."/>
            <person name="Mereny Z."/>
            <person name="Hegedus B."/>
            <person name="Baldrian P."/>
            <person name="Stursova M."/>
            <person name="Weitz H."/>
            <person name="Taylor A."/>
            <person name="Grigoriev I.V."/>
            <person name="Nagy L.G."/>
            <person name="Martin F."/>
            <person name="Kauserud H."/>
        </authorList>
    </citation>
    <scope>NUCLEOTIDE SEQUENCE</scope>
    <source>
        <strain evidence="1">9284</strain>
    </source>
</reference>
<accession>A0AAD7BEK2</accession>
<protein>
    <submittedName>
        <fullName evidence="1">Uncharacterized protein</fullName>
    </submittedName>
</protein>
<dbReference type="Proteomes" id="UP001221142">
    <property type="component" value="Unassembled WGS sequence"/>
</dbReference>
<organism evidence="1 2">
    <name type="scientific">Roridomyces roridus</name>
    <dbReference type="NCBI Taxonomy" id="1738132"/>
    <lineage>
        <taxon>Eukaryota</taxon>
        <taxon>Fungi</taxon>
        <taxon>Dikarya</taxon>
        <taxon>Basidiomycota</taxon>
        <taxon>Agaricomycotina</taxon>
        <taxon>Agaricomycetes</taxon>
        <taxon>Agaricomycetidae</taxon>
        <taxon>Agaricales</taxon>
        <taxon>Marasmiineae</taxon>
        <taxon>Mycenaceae</taxon>
        <taxon>Roridomyces</taxon>
    </lineage>
</organism>
<evidence type="ECO:0000313" key="2">
    <source>
        <dbReference type="Proteomes" id="UP001221142"/>
    </source>
</evidence>
<comment type="caution">
    <text evidence="1">The sequence shown here is derived from an EMBL/GenBank/DDBJ whole genome shotgun (WGS) entry which is preliminary data.</text>
</comment>
<keyword evidence="2" id="KW-1185">Reference proteome</keyword>